<dbReference type="EMBL" id="UINC01000159">
    <property type="protein sequence ID" value="SUZ50220.1"/>
    <property type="molecule type" value="Genomic_DNA"/>
</dbReference>
<sequence length="376" mass="40276">VQHPIQADIAAWDEILDHRTGSSGDAATSAWLASAIAAVGAVPHIDAFSFDRLIPQKCSITIDEQCVDGVPLFDCLISPLVEAPLCPLAIGKGIGVTTFSPSARHPGTEALLQAREKNLHQGIVAISEGGTEGLSLLNADQFSRAYGPPVLQVDGRHKDSLMRAATNGLTGRMSFEIDQQSTQTSNVQTTVRGTDPSLAPLVIMTPKSAWWTCTAERSGGIVAWLACIRHFAANPPRRNVLFTANTGHELGHTGLEHYLREHKNLGATAHAWIHLGANLAAVDSILRFQPSNDELSTMGITHLAAVDIHPGSFASIGARPGGEACNIYDEGGQYLSLLGSNRWFHHPDDRWPHSIDLDRITRITDAVVGIAKDLAA</sequence>
<proteinExistence type="predicted"/>
<dbReference type="Gene3D" id="3.40.630.10">
    <property type="entry name" value="Zn peptidases"/>
    <property type="match status" value="1"/>
</dbReference>
<name>A0A381N6F8_9ZZZZ</name>
<accession>A0A381N6F8</accession>
<dbReference type="AlphaFoldDB" id="A0A381N6F8"/>
<gene>
    <name evidence="1" type="ORF">METZ01_LOCUS3074</name>
</gene>
<dbReference type="SUPFAM" id="SSF53187">
    <property type="entry name" value="Zn-dependent exopeptidases"/>
    <property type="match status" value="1"/>
</dbReference>
<evidence type="ECO:0008006" key="2">
    <source>
        <dbReference type="Google" id="ProtNLM"/>
    </source>
</evidence>
<feature type="non-terminal residue" evidence="1">
    <location>
        <position position="1"/>
    </location>
</feature>
<evidence type="ECO:0000313" key="1">
    <source>
        <dbReference type="EMBL" id="SUZ50220.1"/>
    </source>
</evidence>
<protein>
    <recommendedName>
        <fullName evidence="2">Peptidase M28 domain-containing protein</fullName>
    </recommendedName>
</protein>
<reference evidence="1" key="1">
    <citation type="submission" date="2018-05" db="EMBL/GenBank/DDBJ databases">
        <authorList>
            <person name="Lanie J.A."/>
            <person name="Ng W.-L."/>
            <person name="Kazmierczak K.M."/>
            <person name="Andrzejewski T.M."/>
            <person name="Davidsen T.M."/>
            <person name="Wayne K.J."/>
            <person name="Tettelin H."/>
            <person name="Glass J.I."/>
            <person name="Rusch D."/>
            <person name="Podicherti R."/>
            <person name="Tsui H.-C.T."/>
            <person name="Winkler M.E."/>
        </authorList>
    </citation>
    <scope>NUCLEOTIDE SEQUENCE</scope>
</reference>
<organism evidence="1">
    <name type="scientific">marine metagenome</name>
    <dbReference type="NCBI Taxonomy" id="408172"/>
    <lineage>
        <taxon>unclassified sequences</taxon>
        <taxon>metagenomes</taxon>
        <taxon>ecological metagenomes</taxon>
    </lineage>
</organism>